<dbReference type="InterPro" id="IPR011990">
    <property type="entry name" value="TPR-like_helical_dom_sf"/>
</dbReference>
<evidence type="ECO:0000256" key="1">
    <source>
        <dbReference type="ARBA" id="ARBA00004123"/>
    </source>
</evidence>
<keyword evidence="11 14" id="KW-0040">ANK repeat</keyword>
<keyword evidence="9" id="KW-0802">TPR repeat</keyword>
<comment type="similarity">
    <text evidence="3">Belongs to the Tonsoku family.</text>
</comment>
<dbReference type="InterPro" id="IPR036770">
    <property type="entry name" value="Ankyrin_rpt-contain_sf"/>
</dbReference>
<keyword evidence="17" id="KW-1185">Reference proteome</keyword>
<dbReference type="Pfam" id="PF13424">
    <property type="entry name" value="TPR_12"/>
    <property type="match status" value="1"/>
</dbReference>
<keyword evidence="7" id="KW-0677">Repeat</keyword>
<dbReference type="SUPFAM" id="SSF48403">
    <property type="entry name" value="Ankyrin repeat"/>
    <property type="match status" value="1"/>
</dbReference>
<evidence type="ECO:0000256" key="2">
    <source>
        <dbReference type="ARBA" id="ARBA00004286"/>
    </source>
</evidence>
<accession>A0A1D1VDZ6</accession>
<sequence>MVRKTGTKSEIDDLSRDKQNNKVKGNWKEVATICNYLGELLRNDGRYEDAISEHETELEMCQKIKDRMGIAIANRKIGECYCDMEEFEKAERFQKTYLEIVRELDSDIEQQRAHATLGRTYLCRAEATGELRECLTKALESFNLSLDFALLLRDEMAKQQGKEYSLMVGRLYLNLGICFELSGNYMKALKFLQDARTQIKVAKNEEEETRCLVALGSMSQKMGHLESAQEFAKSAYVLARKSKDKAVVGEILLLRAAVAFEMHAFLESRHCLKKILQSKALGDDFKPKAKRMLAGLRNVQSAINHMNKSADDKNNMKYLESIADEYCGNDCFSSGMRYYKQVLELAKESGSSNAELAAIYVSLAQTSSDLRNFTDAIRYSRSELALRDEPEQRCRTWLNIADYSHKSGLNNAATLTCYEDAVKEAKKSGKQKLLFRCLRDQCETLLVANEDKEKISNIQNEMREIESGLDLDEESEEEGSERVDRSSTPELEDLSSATDSEEEHNEENSVGKSRARGGYRVSKNEKGETLLHTAVIQGNVKRVKQLVAQGHPVNVRDHCGWLPIHEAANHNHLEIATFLIEHNASLNDRGLKECRGLTPILDAAYAGNLDMVGLLLNRGANVKCRDDDKKSIIDALMTWRNENFRKEPMDKETEKKFDDLVADVQAAMIQAGVKHEDLRLKVQKAPRTAEKQDDMSSAKKSRKRTPSPHLEENAAETYRDTIESMKGNRRRQEKRKRAPTPEALEPAKTGPLIPADEFVGDDWLITDMVSDNGEKMSKTAADLFYTSGMRQSSGSKRKTTRSSGESALPSVKGKNSGHLSLSSADHDRTSISPERPSRSGVDSSTSRIDKGFPSSPALTPAVGNLSPAAPPSQAHFATPPDQPPLSVITAPSLAVILPPSAARATQPIRRVRVRIQETVVLIPLSASSERTVAWLKDEAANRYAEMKGQKPVLLMKIQDGAMLSALDQICDVASEAEELIGEVVSWSILPISERYAKACQTLGSSVIRSLEQVLTTANDSGVVQASELNLDSKRVSCLLRALHFETNIKELSLEGNPMGDTGFSALIDILPSIPNLTILNLTCTDLGIASLEALKTELVTSTSKSLQNLSELHMGHNDFTDDCLPLLATMLMELPDLTSLTLDDCGFTSGCLDGCELIFGAALARPPRLRKLSLAFNKLQSKGVAKLMSILPENIKVVKLSFTMTDGHLLPQRFLAGVSKTPVHVEELSLAHCGISSENFAQVLDCLYSFRALRKISLAHNLSLGATEGELLFRTVKEKNIPWSDIDVRGISSVGQILPLLMNVLEDCPCLQRLCLTLRHSAERATLTQFWKRVRSGSVLVDDFTSTISLSEF</sequence>
<dbReference type="PANTHER" id="PTHR46358:SF1">
    <property type="entry name" value="TONSOKU-LIKE PROTEIN"/>
    <property type="match status" value="1"/>
</dbReference>
<evidence type="ECO:0000256" key="10">
    <source>
        <dbReference type="ARBA" id="ARBA00022853"/>
    </source>
</evidence>
<feature type="region of interest" description="Disordered" evidence="15">
    <location>
        <begin position="788"/>
        <end position="883"/>
    </location>
</feature>
<evidence type="ECO:0000256" key="13">
    <source>
        <dbReference type="ARBA" id="ARBA00023242"/>
    </source>
</evidence>
<dbReference type="Gene3D" id="1.25.40.20">
    <property type="entry name" value="Ankyrin repeat-containing domain"/>
    <property type="match status" value="1"/>
</dbReference>
<evidence type="ECO:0000256" key="11">
    <source>
        <dbReference type="ARBA" id="ARBA00023043"/>
    </source>
</evidence>
<dbReference type="GO" id="GO:0006325">
    <property type="term" value="P:chromatin organization"/>
    <property type="evidence" value="ECO:0007669"/>
    <property type="project" value="UniProtKB-KW"/>
</dbReference>
<feature type="repeat" description="ANK" evidence="14">
    <location>
        <begin position="526"/>
        <end position="558"/>
    </location>
</feature>
<dbReference type="SUPFAM" id="SSF52047">
    <property type="entry name" value="RNI-like"/>
    <property type="match status" value="1"/>
</dbReference>
<dbReference type="PANTHER" id="PTHR46358">
    <property type="entry name" value="TONSOKU-LIKE PROTEIN"/>
    <property type="match status" value="1"/>
</dbReference>
<evidence type="ECO:0000256" key="7">
    <source>
        <dbReference type="ARBA" id="ARBA00022737"/>
    </source>
</evidence>
<dbReference type="Gene3D" id="3.80.10.10">
    <property type="entry name" value="Ribonuclease Inhibitor"/>
    <property type="match status" value="1"/>
</dbReference>
<dbReference type="PROSITE" id="PS50088">
    <property type="entry name" value="ANK_REPEAT"/>
    <property type="match status" value="3"/>
</dbReference>
<feature type="compositionally biased region" description="Basic and acidic residues" evidence="15">
    <location>
        <begin position="709"/>
        <end position="723"/>
    </location>
</feature>
<dbReference type="Pfam" id="PF13516">
    <property type="entry name" value="LRR_6"/>
    <property type="match status" value="1"/>
</dbReference>
<keyword evidence="10" id="KW-0156">Chromatin regulator</keyword>
<organism evidence="16 17">
    <name type="scientific">Ramazzottius varieornatus</name>
    <name type="common">Water bear</name>
    <name type="synonym">Tardigrade</name>
    <dbReference type="NCBI Taxonomy" id="947166"/>
    <lineage>
        <taxon>Eukaryota</taxon>
        <taxon>Metazoa</taxon>
        <taxon>Ecdysozoa</taxon>
        <taxon>Tardigrada</taxon>
        <taxon>Eutardigrada</taxon>
        <taxon>Parachela</taxon>
        <taxon>Hypsibioidea</taxon>
        <taxon>Ramazzottiidae</taxon>
        <taxon>Ramazzottius</taxon>
    </lineage>
</organism>
<dbReference type="InterPro" id="IPR001611">
    <property type="entry name" value="Leu-rich_rpt"/>
</dbReference>
<evidence type="ECO:0000256" key="9">
    <source>
        <dbReference type="ARBA" id="ARBA00022803"/>
    </source>
</evidence>
<dbReference type="STRING" id="947166.A0A1D1VDZ6"/>
<protein>
    <recommendedName>
        <fullName evidence="4">Tonsoku-like protein</fullName>
    </recommendedName>
</protein>
<dbReference type="GO" id="GO:0031297">
    <property type="term" value="P:replication fork processing"/>
    <property type="evidence" value="ECO:0007669"/>
    <property type="project" value="TreeGrafter"/>
</dbReference>
<comment type="caution">
    <text evidence="16">The sequence shown here is derived from an EMBL/GenBank/DDBJ whole genome shotgun (WGS) entry which is preliminary data.</text>
</comment>
<dbReference type="Gene3D" id="3.10.20.90">
    <property type="entry name" value="Phosphatidylinositol 3-kinase Catalytic Subunit, Chain A, domain 1"/>
    <property type="match status" value="1"/>
</dbReference>
<keyword evidence="8" id="KW-0227">DNA damage</keyword>
<feature type="repeat" description="ANK" evidence="14">
    <location>
        <begin position="595"/>
        <end position="627"/>
    </location>
</feature>
<proteinExistence type="inferred from homology"/>
<dbReference type="Pfam" id="PF12796">
    <property type="entry name" value="Ank_2"/>
    <property type="match status" value="1"/>
</dbReference>
<feature type="region of interest" description="Disordered" evidence="15">
    <location>
        <begin position="679"/>
        <end position="755"/>
    </location>
</feature>
<dbReference type="SMART" id="SM00028">
    <property type="entry name" value="TPR"/>
    <property type="match status" value="6"/>
</dbReference>
<name>A0A1D1VDZ6_RAMVA</name>
<dbReference type="Proteomes" id="UP000186922">
    <property type="component" value="Unassembled WGS sequence"/>
</dbReference>
<dbReference type="InterPro" id="IPR052311">
    <property type="entry name" value="MMS22L-TONSL_complex_comp"/>
</dbReference>
<dbReference type="GO" id="GO:0000724">
    <property type="term" value="P:double-strand break repair via homologous recombination"/>
    <property type="evidence" value="ECO:0007669"/>
    <property type="project" value="TreeGrafter"/>
</dbReference>
<evidence type="ECO:0000256" key="8">
    <source>
        <dbReference type="ARBA" id="ARBA00022763"/>
    </source>
</evidence>
<dbReference type="PROSITE" id="PS50297">
    <property type="entry name" value="ANK_REP_REGION"/>
    <property type="match status" value="3"/>
</dbReference>
<evidence type="ECO:0000313" key="16">
    <source>
        <dbReference type="EMBL" id="GAU98292.1"/>
    </source>
</evidence>
<keyword evidence="13" id="KW-0539">Nucleus</keyword>
<keyword evidence="5" id="KW-0158">Chromosome</keyword>
<feature type="compositionally biased region" description="Basic residues" evidence="15">
    <location>
        <begin position="727"/>
        <end position="738"/>
    </location>
</feature>
<dbReference type="OrthoDB" id="5806726at2759"/>
<dbReference type="InterPro" id="IPR032675">
    <property type="entry name" value="LRR_dom_sf"/>
</dbReference>
<feature type="compositionally biased region" description="Acidic residues" evidence="15">
    <location>
        <begin position="467"/>
        <end position="479"/>
    </location>
</feature>
<evidence type="ECO:0000256" key="4">
    <source>
        <dbReference type="ARBA" id="ARBA00017829"/>
    </source>
</evidence>
<dbReference type="SMART" id="SM00368">
    <property type="entry name" value="LRR_RI"/>
    <property type="match status" value="3"/>
</dbReference>
<evidence type="ECO:0000313" key="17">
    <source>
        <dbReference type="Proteomes" id="UP000186922"/>
    </source>
</evidence>
<dbReference type="InterPro" id="IPR002110">
    <property type="entry name" value="Ankyrin_rpt"/>
</dbReference>
<dbReference type="SUPFAM" id="SSF48452">
    <property type="entry name" value="TPR-like"/>
    <property type="match status" value="3"/>
</dbReference>
<evidence type="ECO:0000256" key="5">
    <source>
        <dbReference type="ARBA" id="ARBA00022454"/>
    </source>
</evidence>
<feature type="compositionally biased region" description="Basic and acidic residues" evidence="15">
    <location>
        <begin position="687"/>
        <end position="697"/>
    </location>
</feature>
<dbReference type="Gene3D" id="1.25.40.10">
    <property type="entry name" value="Tetratricopeptide repeat domain"/>
    <property type="match status" value="2"/>
</dbReference>
<evidence type="ECO:0000256" key="15">
    <source>
        <dbReference type="SAM" id="MobiDB-lite"/>
    </source>
</evidence>
<evidence type="ECO:0000256" key="12">
    <source>
        <dbReference type="ARBA" id="ARBA00023204"/>
    </source>
</evidence>
<evidence type="ECO:0000256" key="6">
    <source>
        <dbReference type="ARBA" id="ARBA00022614"/>
    </source>
</evidence>
<keyword evidence="12" id="KW-0234">DNA repair</keyword>
<dbReference type="GO" id="GO:0043596">
    <property type="term" value="C:nuclear replication fork"/>
    <property type="evidence" value="ECO:0007669"/>
    <property type="project" value="TreeGrafter"/>
</dbReference>
<reference evidence="16 17" key="1">
    <citation type="journal article" date="2016" name="Nat. Commun.">
        <title>Extremotolerant tardigrade genome and improved radiotolerance of human cultured cells by tardigrade-unique protein.</title>
        <authorList>
            <person name="Hashimoto T."/>
            <person name="Horikawa D.D."/>
            <person name="Saito Y."/>
            <person name="Kuwahara H."/>
            <person name="Kozuka-Hata H."/>
            <person name="Shin-I T."/>
            <person name="Minakuchi Y."/>
            <person name="Ohishi K."/>
            <person name="Motoyama A."/>
            <person name="Aizu T."/>
            <person name="Enomoto A."/>
            <person name="Kondo K."/>
            <person name="Tanaka S."/>
            <person name="Hara Y."/>
            <person name="Koshikawa S."/>
            <person name="Sagara H."/>
            <person name="Miura T."/>
            <person name="Yokobori S."/>
            <person name="Miyagawa K."/>
            <person name="Suzuki Y."/>
            <person name="Kubo T."/>
            <person name="Oyama M."/>
            <person name="Kohara Y."/>
            <person name="Fujiyama A."/>
            <person name="Arakawa K."/>
            <person name="Katayama T."/>
            <person name="Toyoda A."/>
            <person name="Kunieda T."/>
        </authorList>
    </citation>
    <scope>NUCLEOTIDE SEQUENCE [LARGE SCALE GENOMIC DNA]</scope>
    <source>
        <strain evidence="16 17">YOKOZUNA-1</strain>
    </source>
</reference>
<dbReference type="InterPro" id="IPR019734">
    <property type="entry name" value="TPR_rpt"/>
</dbReference>
<feature type="region of interest" description="Disordered" evidence="15">
    <location>
        <begin position="465"/>
        <end position="523"/>
    </location>
</feature>
<evidence type="ECO:0000256" key="3">
    <source>
        <dbReference type="ARBA" id="ARBA00010999"/>
    </source>
</evidence>
<feature type="repeat" description="ANK" evidence="14">
    <location>
        <begin position="559"/>
        <end position="591"/>
    </location>
</feature>
<evidence type="ECO:0000256" key="14">
    <source>
        <dbReference type="PROSITE-ProRule" id="PRU00023"/>
    </source>
</evidence>
<dbReference type="SMART" id="SM00248">
    <property type="entry name" value="ANK"/>
    <property type="match status" value="3"/>
</dbReference>
<comment type="subcellular location">
    <subcellularLocation>
        <location evidence="2">Chromosome</location>
    </subcellularLocation>
    <subcellularLocation>
        <location evidence="1">Nucleus</location>
    </subcellularLocation>
</comment>
<gene>
    <name evidence="16" type="primary">RvY_09456-1</name>
    <name evidence="16" type="synonym">RvY_09456.1</name>
    <name evidence="16" type="ORF">RvY_09456</name>
</gene>
<keyword evidence="6" id="KW-0433">Leucine-rich repeat</keyword>
<dbReference type="EMBL" id="BDGG01000004">
    <property type="protein sequence ID" value="GAU98292.1"/>
    <property type="molecule type" value="Genomic_DNA"/>
</dbReference>